<dbReference type="InterPro" id="IPR051748">
    <property type="entry name" value="TNF_Ligand_Superfamily"/>
</dbReference>
<dbReference type="PROSITE" id="PS50049">
    <property type="entry name" value="THD_2"/>
    <property type="match status" value="1"/>
</dbReference>
<dbReference type="InterPro" id="IPR006052">
    <property type="entry name" value="TNF_dom"/>
</dbReference>
<dbReference type="KEGG" id="clec:106670378"/>
<name>A0A8I6TJL6_CIMLE</name>
<dbReference type="Gene3D" id="2.60.120.40">
    <property type="match status" value="1"/>
</dbReference>
<protein>
    <recommendedName>
        <fullName evidence="8">THD domain-containing protein</fullName>
    </recommendedName>
</protein>
<dbReference type="AlphaFoldDB" id="A0A8I6TJL6"/>
<comment type="subcellular location">
    <subcellularLocation>
        <location evidence="1">Secreted</location>
    </subcellularLocation>
</comment>
<dbReference type="PANTHER" id="PTHR15151">
    <property type="entry name" value="PROTEIN EIGER"/>
    <property type="match status" value="1"/>
</dbReference>
<keyword evidence="7" id="KW-0175">Coiled coil</keyword>
<sequence>MEGTKVFKSFDANCQAPNERNWYNAKVGPVQTKIKINSEEIPSKIGVTVFSVPDQPTIFKPKGILAAGIVILFVLFLVCSELRETKLQLQEVQALVARMEEKASSLDRQRTYDETKEGTILEADASNIRFKREASNENKTRAYPLVANFIGAYPESVIKEGVAEFDQNIGCSGVISPWFKDPFNSGEFSLGDVALKDGKGSAVVPETGLYFVYAQVYYSNAAKPNSFSIKLLDFANQERVIATCVNPPASVGESTCYTATVQYIRKGTKVQLWQRETDRYVLFRRGQTFFGIVLLRPTETEP</sequence>
<dbReference type="GO" id="GO:0005164">
    <property type="term" value="F:tumor necrosis factor receptor binding"/>
    <property type="evidence" value="ECO:0007669"/>
    <property type="project" value="InterPro"/>
</dbReference>
<evidence type="ECO:0000313" key="10">
    <source>
        <dbReference type="Proteomes" id="UP000494040"/>
    </source>
</evidence>
<proteinExistence type="inferred from homology"/>
<keyword evidence="3" id="KW-0202">Cytokine</keyword>
<evidence type="ECO:0000256" key="6">
    <source>
        <dbReference type="ARBA" id="ARBA00023180"/>
    </source>
</evidence>
<dbReference type="SUPFAM" id="SSF49842">
    <property type="entry name" value="TNF-like"/>
    <property type="match status" value="1"/>
</dbReference>
<dbReference type="OMA" id="INNIMSR"/>
<dbReference type="InterPro" id="IPR008983">
    <property type="entry name" value="Tumour_necrosis_fac-like_dom"/>
</dbReference>
<feature type="coiled-coil region" evidence="7">
    <location>
        <begin position="82"/>
        <end position="109"/>
    </location>
</feature>
<dbReference type="GO" id="GO:0006955">
    <property type="term" value="P:immune response"/>
    <property type="evidence" value="ECO:0007669"/>
    <property type="project" value="InterPro"/>
</dbReference>
<organism evidence="9 10">
    <name type="scientific">Cimex lectularius</name>
    <name type="common">Bed bug</name>
    <name type="synonym">Acanthia lectularia</name>
    <dbReference type="NCBI Taxonomy" id="79782"/>
    <lineage>
        <taxon>Eukaryota</taxon>
        <taxon>Metazoa</taxon>
        <taxon>Ecdysozoa</taxon>
        <taxon>Arthropoda</taxon>
        <taxon>Hexapoda</taxon>
        <taxon>Insecta</taxon>
        <taxon>Pterygota</taxon>
        <taxon>Neoptera</taxon>
        <taxon>Paraneoptera</taxon>
        <taxon>Hemiptera</taxon>
        <taxon>Heteroptera</taxon>
        <taxon>Panheteroptera</taxon>
        <taxon>Cimicomorpha</taxon>
        <taxon>Cimicidae</taxon>
        <taxon>Cimex</taxon>
    </lineage>
</organism>
<dbReference type="RefSeq" id="XP_014256139.1">
    <property type="nucleotide sequence ID" value="XM_014400653.2"/>
</dbReference>
<feature type="domain" description="THD" evidence="8">
    <location>
        <begin position="145"/>
        <end position="295"/>
    </location>
</feature>
<keyword evidence="6" id="KW-0325">Glycoprotein</keyword>
<keyword evidence="5" id="KW-1015">Disulfide bond</keyword>
<dbReference type="OrthoDB" id="6159739at2759"/>
<comment type="similarity">
    <text evidence="2">Belongs to the tumor necrosis factor family.</text>
</comment>
<dbReference type="EnsemblMetazoa" id="XM_014400654.2">
    <property type="protein sequence ID" value="XP_014256140.1"/>
    <property type="gene ID" value="LOC106670378"/>
</dbReference>
<dbReference type="PANTHER" id="PTHR15151:SF24">
    <property type="entry name" value="A PROLIFERATION-INDUCING LIGAND-LIKE PROTEIN-RELATED"/>
    <property type="match status" value="1"/>
</dbReference>
<evidence type="ECO:0000256" key="2">
    <source>
        <dbReference type="ARBA" id="ARBA00008670"/>
    </source>
</evidence>
<evidence type="ECO:0000313" key="9">
    <source>
        <dbReference type="EnsemblMetazoa" id="XP_014256140.1"/>
    </source>
</evidence>
<evidence type="ECO:0000256" key="3">
    <source>
        <dbReference type="ARBA" id="ARBA00022514"/>
    </source>
</evidence>
<evidence type="ECO:0000256" key="7">
    <source>
        <dbReference type="SAM" id="Coils"/>
    </source>
</evidence>
<dbReference type="EnsemblMetazoa" id="XM_014400653.2">
    <property type="protein sequence ID" value="XP_014256139.1"/>
    <property type="gene ID" value="LOC106670378"/>
</dbReference>
<evidence type="ECO:0000256" key="1">
    <source>
        <dbReference type="ARBA" id="ARBA00004613"/>
    </source>
</evidence>
<dbReference type="GO" id="GO:0005125">
    <property type="term" value="F:cytokine activity"/>
    <property type="evidence" value="ECO:0007669"/>
    <property type="project" value="UniProtKB-KW"/>
</dbReference>
<dbReference type="GeneID" id="106670378"/>
<reference evidence="9" key="1">
    <citation type="submission" date="2022-01" db="UniProtKB">
        <authorList>
            <consortium name="EnsemblMetazoa"/>
        </authorList>
    </citation>
    <scope>IDENTIFICATION</scope>
</reference>
<dbReference type="GO" id="GO:0016020">
    <property type="term" value="C:membrane"/>
    <property type="evidence" value="ECO:0007669"/>
    <property type="project" value="InterPro"/>
</dbReference>
<dbReference type="RefSeq" id="XP_014256140.1">
    <property type="nucleotide sequence ID" value="XM_014400654.2"/>
</dbReference>
<evidence type="ECO:0000259" key="8">
    <source>
        <dbReference type="PROSITE" id="PS50049"/>
    </source>
</evidence>
<keyword evidence="10" id="KW-1185">Reference proteome</keyword>
<dbReference type="Proteomes" id="UP000494040">
    <property type="component" value="Unassembled WGS sequence"/>
</dbReference>
<dbReference type="RefSeq" id="XP_014256137.1">
    <property type="nucleotide sequence ID" value="XM_014400651.2"/>
</dbReference>
<dbReference type="EnsemblMetazoa" id="XM_014400651.2">
    <property type="protein sequence ID" value="XP_014256137.1"/>
    <property type="gene ID" value="LOC106670378"/>
</dbReference>
<evidence type="ECO:0000256" key="4">
    <source>
        <dbReference type="ARBA" id="ARBA00022525"/>
    </source>
</evidence>
<keyword evidence="4" id="KW-0964">Secreted</keyword>
<dbReference type="Pfam" id="PF00229">
    <property type="entry name" value="TNF"/>
    <property type="match status" value="1"/>
</dbReference>
<accession>A0A8I6TJL6</accession>
<dbReference type="GO" id="GO:0005615">
    <property type="term" value="C:extracellular space"/>
    <property type="evidence" value="ECO:0007669"/>
    <property type="project" value="UniProtKB-KW"/>
</dbReference>
<evidence type="ECO:0000256" key="5">
    <source>
        <dbReference type="ARBA" id="ARBA00023157"/>
    </source>
</evidence>